<evidence type="ECO:0000256" key="2">
    <source>
        <dbReference type="ARBA" id="ARBA00022723"/>
    </source>
</evidence>
<keyword evidence="2" id="KW-0479">Metal-binding</keyword>
<evidence type="ECO:0000313" key="4">
    <source>
        <dbReference type="EMBL" id="EHP70747.1"/>
    </source>
</evidence>
<reference evidence="4 5" key="1">
    <citation type="submission" date="2012-01" db="EMBL/GenBank/DDBJ databases">
        <title>Improved High-Quality Draft sequence of Metallosphaera yellowstonensis MK1.</title>
        <authorList>
            <consortium name="US DOE Joint Genome Institute"/>
            <person name="Lucas S."/>
            <person name="Han J."/>
            <person name="Cheng J.-F."/>
            <person name="Goodwin L."/>
            <person name="Pitluck S."/>
            <person name="Peters L."/>
            <person name="Teshima H."/>
            <person name="Detter J.C."/>
            <person name="Han C."/>
            <person name="Tapia R."/>
            <person name="Land M."/>
            <person name="Hauser L."/>
            <person name="Kyrpides N."/>
            <person name="Kozubal M."/>
            <person name="Macur R.E."/>
            <person name="Jay Z."/>
            <person name="Inskeep W."/>
            <person name="Woyke T."/>
        </authorList>
    </citation>
    <scope>NUCLEOTIDE SEQUENCE [LARGE SCALE GENOMIC DNA]</scope>
    <source>
        <strain evidence="4 5">MK1</strain>
    </source>
</reference>
<dbReference type="STRING" id="671065.MetMK1DRAFT_00012500"/>
<dbReference type="GO" id="GO:0046872">
    <property type="term" value="F:metal ion binding"/>
    <property type="evidence" value="ECO:0007669"/>
    <property type="project" value="UniProtKB-KW"/>
</dbReference>
<dbReference type="SUPFAM" id="SSF54909">
    <property type="entry name" value="Dimeric alpha+beta barrel"/>
    <property type="match status" value="1"/>
</dbReference>
<dbReference type="GO" id="GO:0016491">
    <property type="term" value="F:oxidoreductase activity"/>
    <property type="evidence" value="ECO:0007669"/>
    <property type="project" value="InterPro"/>
</dbReference>
<dbReference type="Pfam" id="PF06778">
    <property type="entry name" value="Chlor_dismutase"/>
    <property type="match status" value="1"/>
</dbReference>
<dbReference type="InterPro" id="IPR010644">
    <property type="entry name" value="ChdC/CLD"/>
</dbReference>
<dbReference type="AlphaFoldDB" id="H2C3C6"/>
<dbReference type="EMBL" id="JH597761">
    <property type="protein sequence ID" value="EHP70747.1"/>
    <property type="molecule type" value="Genomic_DNA"/>
</dbReference>
<dbReference type="OrthoDB" id="8690at2157"/>
<evidence type="ECO:0000313" key="5">
    <source>
        <dbReference type="Proteomes" id="UP000003980"/>
    </source>
</evidence>
<dbReference type="InterPro" id="IPR011008">
    <property type="entry name" value="Dimeric_a/b-barrel"/>
</dbReference>
<evidence type="ECO:0008006" key="6">
    <source>
        <dbReference type="Google" id="ProtNLM"/>
    </source>
</evidence>
<name>H2C3C6_9CREN</name>
<keyword evidence="5" id="KW-1185">Reference proteome</keyword>
<dbReference type="Proteomes" id="UP000003980">
    <property type="component" value="Unassembled WGS sequence"/>
</dbReference>
<evidence type="ECO:0000256" key="3">
    <source>
        <dbReference type="ARBA" id="ARBA00023004"/>
    </source>
</evidence>
<accession>H2C3C6</accession>
<evidence type="ECO:0000256" key="1">
    <source>
        <dbReference type="ARBA" id="ARBA00022617"/>
    </source>
</evidence>
<gene>
    <name evidence="4" type="ORF">MetMK1DRAFT_00012500</name>
</gene>
<protein>
    <recommendedName>
        <fullName evidence="6">Chlorite dismutase</fullName>
    </recommendedName>
</protein>
<dbReference type="HOGENOM" id="CLU_076582_0_0_2"/>
<organism evidence="4 5">
    <name type="scientific">Metallosphaera yellowstonensis MK1</name>
    <dbReference type="NCBI Taxonomy" id="671065"/>
    <lineage>
        <taxon>Archaea</taxon>
        <taxon>Thermoproteota</taxon>
        <taxon>Thermoprotei</taxon>
        <taxon>Sulfolobales</taxon>
        <taxon>Sulfolobaceae</taxon>
        <taxon>Metallosphaera</taxon>
    </lineage>
</organism>
<dbReference type="Gene3D" id="3.30.70.1030">
    <property type="entry name" value="Apc35880, domain 1"/>
    <property type="match status" value="1"/>
</dbReference>
<keyword evidence="3" id="KW-0408">Iron</keyword>
<dbReference type="RefSeq" id="WP_009071535.1">
    <property type="nucleotide sequence ID" value="NZ_JH597761.1"/>
</dbReference>
<dbReference type="PANTHER" id="PTHR36843:SF1">
    <property type="entry name" value="COPROHEME DECARBOXYLASE"/>
    <property type="match status" value="1"/>
</dbReference>
<sequence>MVNEIFMEVFSLKLLPQWWGLSRGERARILSGLKEVEQQVSERAISLKSYASLSPNSSIIYWLSADDTLPLEDFRVSTLSALRGYADESVYFFSIYKPSPYTGGNFDPRGVLREKPLRYFVAYPMKKDVEWYLLPFNEREDIMREHIKVAREHPKNKGIKSYTTYSFGVEDYEFVVIYEIPSLPEWVEVVEKLREVRARKWITREEPIITGEVRDLSILYA</sequence>
<keyword evidence="1" id="KW-0349">Heme</keyword>
<dbReference type="PANTHER" id="PTHR36843">
    <property type="entry name" value="HEME-DEPENDENT PEROXIDASE YWFI-RELATED"/>
    <property type="match status" value="1"/>
</dbReference>
<dbReference type="GO" id="GO:0020037">
    <property type="term" value="F:heme binding"/>
    <property type="evidence" value="ECO:0007669"/>
    <property type="project" value="InterPro"/>
</dbReference>
<dbReference type="eggNOG" id="arCOG03031">
    <property type="taxonomic scope" value="Archaea"/>
</dbReference>
<proteinExistence type="predicted"/>